<dbReference type="EMBL" id="AAUW01000004">
    <property type="protein sequence ID" value="EAV44924.1"/>
    <property type="molecule type" value="Genomic_DNA"/>
</dbReference>
<protein>
    <submittedName>
        <fullName evidence="1">Uncharacterized protein</fullName>
    </submittedName>
</protein>
<reference evidence="1 2" key="1">
    <citation type="submission" date="2006-05" db="EMBL/GenBank/DDBJ databases">
        <authorList>
            <person name="King G."/>
            <person name="Ferriera S."/>
            <person name="Johnson J."/>
            <person name="Kravitz S."/>
            <person name="Beeson K."/>
            <person name="Sutton G."/>
            <person name="Rogers Y.-H."/>
            <person name="Friedman R."/>
            <person name="Frazier M."/>
            <person name="Venter J.C."/>
        </authorList>
    </citation>
    <scope>NUCLEOTIDE SEQUENCE [LARGE SCALE GENOMIC DNA]</scope>
    <source>
        <strain evidence="2">ATCC 25650 / DSM 13394 / JCM 20685 / NBRC 16684 / NCIMB 2208 / IAM 12614 / B1</strain>
    </source>
</reference>
<organism evidence="1 2">
    <name type="scientific">Roseibium aggregatum (strain ATCC 25650 / DSM 13394 / JCM 20685 / NBRC 16684 / NCIMB 2208 / IAM 12614 / B1)</name>
    <name type="common">Stappia aggregata</name>
    <dbReference type="NCBI Taxonomy" id="384765"/>
    <lineage>
        <taxon>Bacteria</taxon>
        <taxon>Pseudomonadati</taxon>
        <taxon>Pseudomonadota</taxon>
        <taxon>Alphaproteobacteria</taxon>
        <taxon>Hyphomicrobiales</taxon>
        <taxon>Stappiaceae</taxon>
        <taxon>Roseibium</taxon>
    </lineage>
</organism>
<evidence type="ECO:0000313" key="1">
    <source>
        <dbReference type="EMBL" id="EAV44924.1"/>
    </source>
</evidence>
<proteinExistence type="predicted"/>
<sequence length="100" mass="10760">MDLTMDADNPEVVRTLCRMAGGVFVPLQSSRPDDTCWPQQLGALVRSGAEAAESICKALSDDGRVSLDEIHDLDIRAKLSAAIEALAVLDRHAQAVEGRE</sequence>
<gene>
    <name evidence="1" type="ORF">SIAM614_12953</name>
</gene>
<evidence type="ECO:0000313" key="2">
    <source>
        <dbReference type="Proteomes" id="UP000004848"/>
    </source>
</evidence>
<accession>A0NQ66</accession>
<dbReference type="Proteomes" id="UP000004848">
    <property type="component" value="Unassembled WGS sequence"/>
</dbReference>
<name>A0NQ66_ROSAI</name>
<dbReference type="AlphaFoldDB" id="A0NQ66"/>
<comment type="caution">
    <text evidence="1">The sequence shown here is derived from an EMBL/GenBank/DDBJ whole genome shotgun (WGS) entry which is preliminary data.</text>
</comment>